<sequence>MKYLKVGVLSLFGLGLGTYSSAQEWKEPLPSFTPNTWQWIEVPESSCRDGSNAGFFVNYSNESDNVMIFLEGGGACFNSQTCSLSPSRVSRTPPGAQGVFDRSDSSNPVANWNIVFVPYCTGDVYAGSNDNGYVSSRIQNQKFVGFRNMTRFLERIAPTFSKADQVLLTGESAGGFGAVWNYDQTQEIFGDVPVHMIDDSGIVFSDDYLAPCLQNRWRQLWGLNDTLPKDCSDCQSSNGGGLAQLPVFLEDKYPDRDFGYVSSLSDSVIRLFFGYGRNNCRVIFPSTPASTFRAGMFEMRDDILSNQSVFYLTEGTDHTSLSGGSFYSKRAGGQSLNHWVADFLNRDAVSKGP</sequence>
<dbReference type="PANTHER" id="PTHR21562">
    <property type="entry name" value="NOTUM-RELATED"/>
    <property type="match status" value="1"/>
</dbReference>
<gene>
    <name evidence="2" type="ORF">SAMN06296036_12686</name>
</gene>
<dbReference type="GO" id="GO:0016787">
    <property type="term" value="F:hydrolase activity"/>
    <property type="evidence" value="ECO:0007669"/>
    <property type="project" value="InterPro"/>
</dbReference>
<keyword evidence="3" id="KW-1185">Reference proteome</keyword>
<keyword evidence="1" id="KW-0732">Signal</keyword>
<dbReference type="Pfam" id="PF03283">
    <property type="entry name" value="PAE"/>
    <property type="match status" value="1"/>
</dbReference>
<organism evidence="2 3">
    <name type="scientific">Pseudobacteriovorax antillogorgiicola</name>
    <dbReference type="NCBI Taxonomy" id="1513793"/>
    <lineage>
        <taxon>Bacteria</taxon>
        <taxon>Pseudomonadati</taxon>
        <taxon>Bdellovibrionota</taxon>
        <taxon>Oligoflexia</taxon>
        <taxon>Oligoflexales</taxon>
        <taxon>Pseudobacteriovoracaceae</taxon>
        <taxon>Pseudobacteriovorax</taxon>
    </lineage>
</organism>
<evidence type="ECO:0000313" key="3">
    <source>
        <dbReference type="Proteomes" id="UP000192907"/>
    </source>
</evidence>
<dbReference type="InterPro" id="IPR004963">
    <property type="entry name" value="PAE/NOTUM"/>
</dbReference>
<accession>A0A1Y6CKP5</accession>
<proteinExistence type="predicted"/>
<dbReference type="STRING" id="1513793.SAMN06296036_12686"/>
<dbReference type="OrthoDB" id="9802991at2"/>
<dbReference type="EMBL" id="FWZT01000026">
    <property type="protein sequence ID" value="SMF71760.1"/>
    <property type="molecule type" value="Genomic_DNA"/>
</dbReference>
<dbReference type="Proteomes" id="UP000192907">
    <property type="component" value="Unassembled WGS sequence"/>
</dbReference>
<feature type="chain" id="PRO_5013006472" evidence="1">
    <location>
        <begin position="23"/>
        <end position="353"/>
    </location>
</feature>
<name>A0A1Y6CKP5_9BACT</name>
<evidence type="ECO:0000313" key="2">
    <source>
        <dbReference type="EMBL" id="SMF71760.1"/>
    </source>
</evidence>
<feature type="signal peptide" evidence="1">
    <location>
        <begin position="1"/>
        <end position="22"/>
    </location>
</feature>
<dbReference type="AlphaFoldDB" id="A0A1Y6CKP5"/>
<dbReference type="RefSeq" id="WP_132324185.1">
    <property type="nucleotide sequence ID" value="NZ_FWZT01000026.1"/>
</dbReference>
<evidence type="ECO:0000256" key="1">
    <source>
        <dbReference type="SAM" id="SignalP"/>
    </source>
</evidence>
<protein>
    <submittedName>
        <fullName evidence="2">Pectinacetylesterase</fullName>
    </submittedName>
</protein>
<dbReference type="PANTHER" id="PTHR21562:SF83">
    <property type="entry name" value="PECTIN ACETYLESTERASE 4"/>
    <property type="match status" value="1"/>
</dbReference>
<reference evidence="3" key="1">
    <citation type="submission" date="2017-04" db="EMBL/GenBank/DDBJ databases">
        <authorList>
            <person name="Varghese N."/>
            <person name="Submissions S."/>
        </authorList>
    </citation>
    <scope>NUCLEOTIDE SEQUENCE [LARGE SCALE GENOMIC DNA]</scope>
    <source>
        <strain evidence="3">RKEM611</strain>
    </source>
</reference>